<sequence length="162" mass="17498">MLGFCRCSMPSFSPGQYGIKDAGTAYPPPLLFRHIRCAVRPDSRRWLYVWTVEKLAPSIEDGAAVGAELRGRLKGKMEVGRPPRGREGGSRGGQLGNTLLAIMNPLARVGVVHLWSELETKLLGTPQAMPTIPGHSQRRSEGGNAGETGARRLSFSTLSATE</sequence>
<accession>A0AA40CAV0</accession>
<keyword evidence="3" id="KW-1185">Reference proteome</keyword>
<organism evidence="2 3">
    <name type="scientific">Bombardia bombarda</name>
    <dbReference type="NCBI Taxonomy" id="252184"/>
    <lineage>
        <taxon>Eukaryota</taxon>
        <taxon>Fungi</taxon>
        <taxon>Dikarya</taxon>
        <taxon>Ascomycota</taxon>
        <taxon>Pezizomycotina</taxon>
        <taxon>Sordariomycetes</taxon>
        <taxon>Sordariomycetidae</taxon>
        <taxon>Sordariales</taxon>
        <taxon>Lasiosphaeriaceae</taxon>
        <taxon>Bombardia</taxon>
    </lineage>
</organism>
<protein>
    <submittedName>
        <fullName evidence="2">Uncharacterized protein</fullName>
    </submittedName>
</protein>
<name>A0AA40CAV0_9PEZI</name>
<comment type="caution">
    <text evidence="2">The sequence shown here is derived from an EMBL/GenBank/DDBJ whole genome shotgun (WGS) entry which is preliminary data.</text>
</comment>
<dbReference type="EMBL" id="JAULSR010000002">
    <property type="protein sequence ID" value="KAK0630623.1"/>
    <property type="molecule type" value="Genomic_DNA"/>
</dbReference>
<evidence type="ECO:0000313" key="3">
    <source>
        <dbReference type="Proteomes" id="UP001174934"/>
    </source>
</evidence>
<dbReference type="AlphaFoldDB" id="A0AA40CAV0"/>
<reference evidence="2" key="1">
    <citation type="submission" date="2023-06" db="EMBL/GenBank/DDBJ databases">
        <title>Genome-scale phylogeny and comparative genomics of the fungal order Sordariales.</title>
        <authorList>
            <consortium name="Lawrence Berkeley National Laboratory"/>
            <person name="Hensen N."/>
            <person name="Bonometti L."/>
            <person name="Westerberg I."/>
            <person name="Brannstrom I.O."/>
            <person name="Guillou S."/>
            <person name="Cros-Aarteil S."/>
            <person name="Calhoun S."/>
            <person name="Haridas S."/>
            <person name="Kuo A."/>
            <person name="Mondo S."/>
            <person name="Pangilinan J."/>
            <person name="Riley R."/>
            <person name="LaButti K."/>
            <person name="Andreopoulos B."/>
            <person name="Lipzen A."/>
            <person name="Chen C."/>
            <person name="Yanf M."/>
            <person name="Daum C."/>
            <person name="Ng V."/>
            <person name="Clum A."/>
            <person name="Steindorff A."/>
            <person name="Ohm R."/>
            <person name="Martin F."/>
            <person name="Silar P."/>
            <person name="Natvig D."/>
            <person name="Lalanne C."/>
            <person name="Gautier V."/>
            <person name="Ament-velasquez S.L."/>
            <person name="Kruys A."/>
            <person name="Hutchinson M.I."/>
            <person name="Powell A.J."/>
            <person name="Barry K."/>
            <person name="Miller A.N."/>
            <person name="Grigoriev I.V."/>
            <person name="Debuchy R."/>
            <person name="Gladieux P."/>
            <person name="Thoren M.H."/>
            <person name="Johannesson H."/>
        </authorList>
    </citation>
    <scope>NUCLEOTIDE SEQUENCE</scope>
    <source>
        <strain evidence="2">SMH3391-2</strain>
    </source>
</reference>
<dbReference type="Proteomes" id="UP001174934">
    <property type="component" value="Unassembled WGS sequence"/>
</dbReference>
<evidence type="ECO:0000313" key="2">
    <source>
        <dbReference type="EMBL" id="KAK0630623.1"/>
    </source>
</evidence>
<proteinExistence type="predicted"/>
<gene>
    <name evidence="2" type="ORF">B0T17DRAFT_598780</name>
</gene>
<evidence type="ECO:0000256" key="1">
    <source>
        <dbReference type="SAM" id="MobiDB-lite"/>
    </source>
</evidence>
<feature type="region of interest" description="Disordered" evidence="1">
    <location>
        <begin position="126"/>
        <end position="162"/>
    </location>
</feature>